<dbReference type="Proteomes" id="UP001347796">
    <property type="component" value="Unassembled WGS sequence"/>
</dbReference>
<evidence type="ECO:0000256" key="3">
    <source>
        <dbReference type="SAM" id="MobiDB-lite"/>
    </source>
</evidence>
<comment type="caution">
    <text evidence="5">The sequence shown here is derived from an EMBL/GenBank/DDBJ whole genome shotgun (WGS) entry which is preliminary data.</text>
</comment>
<dbReference type="PANTHER" id="PTHR23166">
    <property type="entry name" value="FILAMIN/GPBP-INTERACTING PROTEIN"/>
    <property type="match status" value="1"/>
</dbReference>
<feature type="coiled-coil region" evidence="2">
    <location>
        <begin position="102"/>
        <end position="203"/>
    </location>
</feature>
<sequence>MATRNVKSSAVFDPAENLQSTNTLKRHPNPDWSKSDLLRLLSYFEGELQARDITIAALRAEKSKQLYYQAKYGRFGLGDPFMALQRDSDNTKDNIFDESAIKSMYDNQLAQLENLIATQRKAQLKMREQLANSEKRTQKICSELEDEKCKHAQDTAQGDDVTYMLEKERERLKQEIDFEKGQVKRLEKDLKKMLSSLEEERSNSVKHKEIAIMLIKERNQILDKVSHHKHRSNERLPIDDQEIENMEGTCEYKNREVAIDKLPHDVEHEQLKSRLAYEESKNKDQFLSIGSLNKQIESLTIQLQSMLERSATRESIQSIEMKSSVTPHCNISNSPCSKPTPKNVKPVLDSRLIDQSPHVQSVVGKGVYGVNQHPTLLASQANEVGSSAIVDGSIAENINVASGSNATVFLQPIRKISLHLGQSVGNTKKTIQGVRGTPPPLPPNKPVLSYGTKPTPPPKVGITISKDTIIVSEVDALHANSPKGVQIPVNVVREQSVPPESRKSKDDSPIRQRDSVCVNAK</sequence>
<dbReference type="Pfam" id="PF09727">
    <property type="entry name" value="CortBP2"/>
    <property type="match status" value="1"/>
</dbReference>
<feature type="domain" description="Cortactin-binding protein-2 N-terminal" evidence="4">
    <location>
        <begin position="33"/>
        <end position="219"/>
    </location>
</feature>
<feature type="region of interest" description="Disordered" evidence="3">
    <location>
        <begin position="429"/>
        <end position="454"/>
    </location>
</feature>
<evidence type="ECO:0000313" key="5">
    <source>
        <dbReference type="EMBL" id="KAK6175735.1"/>
    </source>
</evidence>
<dbReference type="PANTHER" id="PTHR23166:SF5">
    <property type="entry name" value="CTTNBP2 N-TERMINAL-LIKE PROTEIN"/>
    <property type="match status" value="1"/>
</dbReference>
<accession>A0AAN8JF28</accession>
<name>A0AAN8JF28_PATCE</name>
<keyword evidence="1 2" id="KW-0175">Coiled coil</keyword>
<evidence type="ECO:0000313" key="6">
    <source>
        <dbReference type="Proteomes" id="UP001347796"/>
    </source>
</evidence>
<organism evidence="5 6">
    <name type="scientific">Patella caerulea</name>
    <name type="common">Rayed Mediterranean limpet</name>
    <dbReference type="NCBI Taxonomy" id="87958"/>
    <lineage>
        <taxon>Eukaryota</taxon>
        <taxon>Metazoa</taxon>
        <taxon>Spiralia</taxon>
        <taxon>Lophotrochozoa</taxon>
        <taxon>Mollusca</taxon>
        <taxon>Gastropoda</taxon>
        <taxon>Patellogastropoda</taxon>
        <taxon>Patelloidea</taxon>
        <taxon>Patellidae</taxon>
        <taxon>Patella</taxon>
    </lineage>
</organism>
<reference evidence="5 6" key="1">
    <citation type="submission" date="2024-01" db="EMBL/GenBank/DDBJ databases">
        <title>The genome of the rayed Mediterranean limpet Patella caerulea (Linnaeus, 1758).</title>
        <authorList>
            <person name="Anh-Thu Weber A."/>
            <person name="Halstead-Nussloch G."/>
        </authorList>
    </citation>
    <scope>NUCLEOTIDE SEQUENCE [LARGE SCALE GENOMIC DNA]</scope>
    <source>
        <strain evidence="5">AATW-2023a</strain>
        <tissue evidence="5">Whole specimen</tissue>
    </source>
</reference>
<protein>
    <recommendedName>
        <fullName evidence="4">Cortactin-binding protein-2 N-terminal domain-containing protein</fullName>
    </recommendedName>
</protein>
<feature type="compositionally biased region" description="Basic and acidic residues" evidence="3">
    <location>
        <begin position="500"/>
        <end position="514"/>
    </location>
</feature>
<evidence type="ECO:0000259" key="4">
    <source>
        <dbReference type="Pfam" id="PF09727"/>
    </source>
</evidence>
<dbReference type="InterPro" id="IPR050719">
    <property type="entry name" value="Cortactin-Actin_Reg"/>
</dbReference>
<dbReference type="AlphaFoldDB" id="A0AAN8JF28"/>
<feature type="region of interest" description="Disordered" evidence="3">
    <location>
        <begin position="490"/>
        <end position="521"/>
    </location>
</feature>
<dbReference type="EMBL" id="JAZGQO010000010">
    <property type="protein sequence ID" value="KAK6175735.1"/>
    <property type="molecule type" value="Genomic_DNA"/>
</dbReference>
<proteinExistence type="predicted"/>
<evidence type="ECO:0000256" key="2">
    <source>
        <dbReference type="SAM" id="Coils"/>
    </source>
</evidence>
<gene>
    <name evidence="5" type="ORF">SNE40_014128</name>
</gene>
<keyword evidence="6" id="KW-1185">Reference proteome</keyword>
<dbReference type="InterPro" id="IPR019131">
    <property type="entry name" value="Cortactin-binding_p2_N"/>
</dbReference>
<evidence type="ECO:0000256" key="1">
    <source>
        <dbReference type="ARBA" id="ARBA00023054"/>
    </source>
</evidence>